<comment type="caution">
    <text evidence="2">The sequence shown here is derived from an EMBL/GenBank/DDBJ whole genome shotgun (WGS) entry which is preliminary data.</text>
</comment>
<feature type="compositionally biased region" description="Basic residues" evidence="1">
    <location>
        <begin position="169"/>
        <end position="181"/>
    </location>
</feature>
<feature type="compositionally biased region" description="Polar residues" evidence="1">
    <location>
        <begin position="1"/>
        <end position="29"/>
    </location>
</feature>
<dbReference type="AlphaFoldDB" id="A0A8K0XAA4"/>
<protein>
    <submittedName>
        <fullName evidence="2">Uncharacterized protein</fullName>
    </submittedName>
</protein>
<feature type="compositionally biased region" description="Polar residues" evidence="1">
    <location>
        <begin position="95"/>
        <end position="104"/>
    </location>
</feature>
<reference evidence="2" key="1">
    <citation type="journal article" date="2021" name="Nat. Commun.">
        <title>Genetic determinants of endophytism in the Arabidopsis root mycobiome.</title>
        <authorList>
            <person name="Mesny F."/>
            <person name="Miyauchi S."/>
            <person name="Thiergart T."/>
            <person name="Pickel B."/>
            <person name="Atanasova L."/>
            <person name="Karlsson M."/>
            <person name="Huettel B."/>
            <person name="Barry K.W."/>
            <person name="Haridas S."/>
            <person name="Chen C."/>
            <person name="Bauer D."/>
            <person name="Andreopoulos W."/>
            <person name="Pangilinan J."/>
            <person name="LaButti K."/>
            <person name="Riley R."/>
            <person name="Lipzen A."/>
            <person name="Clum A."/>
            <person name="Drula E."/>
            <person name="Henrissat B."/>
            <person name="Kohler A."/>
            <person name="Grigoriev I.V."/>
            <person name="Martin F.M."/>
            <person name="Hacquard S."/>
        </authorList>
    </citation>
    <scope>NUCLEOTIDE SEQUENCE</scope>
    <source>
        <strain evidence="2">MPI-CAGE-AT-0016</strain>
    </source>
</reference>
<dbReference type="Proteomes" id="UP000813385">
    <property type="component" value="Unassembled WGS sequence"/>
</dbReference>
<feature type="region of interest" description="Disordered" evidence="1">
    <location>
        <begin position="1"/>
        <end position="106"/>
    </location>
</feature>
<evidence type="ECO:0000313" key="3">
    <source>
        <dbReference type="Proteomes" id="UP000813385"/>
    </source>
</evidence>
<feature type="compositionally biased region" description="Basic residues" evidence="1">
    <location>
        <begin position="55"/>
        <end position="77"/>
    </location>
</feature>
<feature type="region of interest" description="Disordered" evidence="1">
    <location>
        <begin position="166"/>
        <end position="201"/>
    </location>
</feature>
<evidence type="ECO:0000313" key="2">
    <source>
        <dbReference type="EMBL" id="KAH7376040.1"/>
    </source>
</evidence>
<gene>
    <name evidence="2" type="ORF">B0T11DRAFT_271467</name>
</gene>
<dbReference type="EMBL" id="JAGPXD010000001">
    <property type="protein sequence ID" value="KAH7376040.1"/>
    <property type="molecule type" value="Genomic_DNA"/>
</dbReference>
<proteinExistence type="predicted"/>
<name>A0A8K0XAA4_9PEZI</name>
<sequence length="201" mass="24009">MRPQQTRQPLRNQSHQPHPLTSSSLNSKTGHSHPPTRRPKRPQSRNRSHPNLLLSRKRRRRNLLARRGRRTRRRRRALPTSLMSPRLPRAPLNPTLRSPQSNPRISWKTRHRRQTIRLLRHQDQKRRRTRNFLPPARLSLHRLLNPRQKTQPAWNSLRRQLLMSLASSKHPKKARRTRRSARVLPSTASTMLLRKRPQSRP</sequence>
<accession>A0A8K0XAA4</accession>
<evidence type="ECO:0000256" key="1">
    <source>
        <dbReference type="SAM" id="MobiDB-lite"/>
    </source>
</evidence>
<organism evidence="2 3">
    <name type="scientific">Plectosphaerella cucumerina</name>
    <dbReference type="NCBI Taxonomy" id="40658"/>
    <lineage>
        <taxon>Eukaryota</taxon>
        <taxon>Fungi</taxon>
        <taxon>Dikarya</taxon>
        <taxon>Ascomycota</taxon>
        <taxon>Pezizomycotina</taxon>
        <taxon>Sordariomycetes</taxon>
        <taxon>Hypocreomycetidae</taxon>
        <taxon>Glomerellales</taxon>
        <taxon>Plectosphaerellaceae</taxon>
        <taxon>Plectosphaerella</taxon>
    </lineage>
</organism>
<keyword evidence="3" id="KW-1185">Reference proteome</keyword>
<feature type="compositionally biased region" description="Basic residues" evidence="1">
    <location>
        <begin position="30"/>
        <end position="48"/>
    </location>
</feature>